<dbReference type="SUPFAM" id="SSF50978">
    <property type="entry name" value="WD40 repeat-like"/>
    <property type="match status" value="1"/>
</dbReference>
<dbReference type="PROSITE" id="PS50294">
    <property type="entry name" value="WD_REPEATS_REGION"/>
    <property type="match status" value="1"/>
</dbReference>
<evidence type="ECO:0000313" key="3">
    <source>
        <dbReference type="Proteomes" id="UP000678393"/>
    </source>
</evidence>
<dbReference type="FunFam" id="2.130.10.10:FF:000651">
    <property type="entry name" value="RaBConnectin related"/>
    <property type="match status" value="1"/>
</dbReference>
<reference evidence="2" key="1">
    <citation type="submission" date="2021-04" db="EMBL/GenBank/DDBJ databases">
        <authorList>
            <consortium name="Molecular Ecology Group"/>
        </authorList>
    </citation>
    <scope>NUCLEOTIDE SEQUENCE</scope>
</reference>
<keyword evidence="3" id="KW-1185">Reference proteome</keyword>
<dbReference type="SMART" id="SM00320">
    <property type="entry name" value="WD40"/>
    <property type="match status" value="6"/>
</dbReference>
<dbReference type="InterPro" id="IPR015943">
    <property type="entry name" value="WD40/YVTN_repeat-like_dom_sf"/>
</dbReference>
<dbReference type="GO" id="GO:0043291">
    <property type="term" value="C:RAVE complex"/>
    <property type="evidence" value="ECO:0007669"/>
    <property type="project" value="TreeGrafter"/>
</dbReference>
<evidence type="ECO:0000256" key="1">
    <source>
        <dbReference type="PROSITE-ProRule" id="PRU00221"/>
    </source>
</evidence>
<dbReference type="Gene3D" id="2.130.10.10">
    <property type="entry name" value="YVTN repeat-like/Quinoprotein amine dehydrogenase"/>
    <property type="match status" value="2"/>
</dbReference>
<comment type="caution">
    <text evidence="2">The sequence shown here is derived from an EMBL/GenBank/DDBJ whole genome shotgun (WGS) entry which is preliminary data.</text>
</comment>
<dbReference type="EMBL" id="CAJHNH020007846">
    <property type="protein sequence ID" value="CAG5135030.1"/>
    <property type="molecule type" value="Genomic_DNA"/>
</dbReference>
<dbReference type="InterPro" id="IPR036322">
    <property type="entry name" value="WD40_repeat_dom_sf"/>
</dbReference>
<dbReference type="Pfam" id="PF00400">
    <property type="entry name" value="WD40"/>
    <property type="match status" value="1"/>
</dbReference>
<evidence type="ECO:0000313" key="2">
    <source>
        <dbReference type="EMBL" id="CAG5135030.1"/>
    </source>
</evidence>
<dbReference type="PANTHER" id="PTHR13950">
    <property type="entry name" value="RABCONNECTIN-RELATED"/>
    <property type="match status" value="1"/>
</dbReference>
<dbReference type="InterPro" id="IPR052208">
    <property type="entry name" value="DmX-like/RAVE_component"/>
</dbReference>
<dbReference type="AlphaFoldDB" id="A0A8S4A3S6"/>
<gene>
    <name evidence="2" type="ORF">CUNI_LOCUS20588</name>
</gene>
<dbReference type="GO" id="GO:0007035">
    <property type="term" value="P:vacuolar acidification"/>
    <property type="evidence" value="ECO:0007669"/>
    <property type="project" value="TreeGrafter"/>
</dbReference>
<feature type="repeat" description="WD" evidence="1">
    <location>
        <begin position="267"/>
        <end position="308"/>
    </location>
</feature>
<dbReference type="Proteomes" id="UP000678393">
    <property type="component" value="Unassembled WGS sequence"/>
</dbReference>
<protein>
    <recommendedName>
        <fullName evidence="4">DmX-like protein 2</fullName>
    </recommendedName>
</protein>
<sequence length="364" mass="40735">TTTTLALLITLCFMYDYPPPVYLSSCSLHVFINIYVVFFLLFYVLYLFSFMLCCWEQVKSLSSLGVNNPVYSYCIVDRSRRLIKPILRRPVMGVRRIGSHPVLPHYLTGGADGAVRLWEWGHGQPITTLRQPGSFPKVTKVLFNAQGNKCCVSDTEGGICLWQVGLGSNYSKAIMSLQCHNKTTSDFQFVGSSSLIATAGQSSEHKNVCLWDTLLPTRSSLVHSFQCHEQGSPALVYASRQHLLISGGRKGEICIFDLRQRKLKHTFVAHDAPIKCLALDPDEDYFITGSAEGDIKVWGLKIHQLIFSFVGEHSKATFFKNVGSTSGVAQVQMGPFNHLYSCGVDGSMKFRQLPERDLVEHHWA</sequence>
<feature type="non-terminal residue" evidence="2">
    <location>
        <position position="364"/>
    </location>
</feature>
<dbReference type="PANTHER" id="PTHR13950:SF9">
    <property type="entry name" value="RABCONNECTIN-3A"/>
    <property type="match status" value="1"/>
</dbReference>
<dbReference type="OrthoDB" id="342131at2759"/>
<keyword evidence="1" id="KW-0853">WD repeat</keyword>
<accession>A0A8S4A3S6</accession>
<dbReference type="InterPro" id="IPR001680">
    <property type="entry name" value="WD40_rpt"/>
</dbReference>
<organism evidence="2 3">
    <name type="scientific">Candidula unifasciata</name>
    <dbReference type="NCBI Taxonomy" id="100452"/>
    <lineage>
        <taxon>Eukaryota</taxon>
        <taxon>Metazoa</taxon>
        <taxon>Spiralia</taxon>
        <taxon>Lophotrochozoa</taxon>
        <taxon>Mollusca</taxon>
        <taxon>Gastropoda</taxon>
        <taxon>Heterobranchia</taxon>
        <taxon>Euthyneura</taxon>
        <taxon>Panpulmonata</taxon>
        <taxon>Eupulmonata</taxon>
        <taxon>Stylommatophora</taxon>
        <taxon>Helicina</taxon>
        <taxon>Helicoidea</taxon>
        <taxon>Geomitridae</taxon>
        <taxon>Candidula</taxon>
    </lineage>
</organism>
<dbReference type="PROSITE" id="PS50082">
    <property type="entry name" value="WD_REPEATS_2"/>
    <property type="match status" value="1"/>
</dbReference>
<evidence type="ECO:0008006" key="4">
    <source>
        <dbReference type="Google" id="ProtNLM"/>
    </source>
</evidence>
<name>A0A8S4A3S6_9EUPU</name>
<proteinExistence type="predicted"/>